<evidence type="ECO:0000256" key="1">
    <source>
        <dbReference type="ARBA" id="ARBA00001033"/>
    </source>
</evidence>
<dbReference type="Proteomes" id="UP000006637">
    <property type="component" value="Chromosome"/>
</dbReference>
<dbReference type="GO" id="GO:0008934">
    <property type="term" value="F:inositol monophosphate 1-phosphatase activity"/>
    <property type="evidence" value="ECO:0007669"/>
    <property type="project" value="InterPro"/>
</dbReference>
<feature type="binding site" evidence="10">
    <location>
        <position position="83"/>
    </location>
    <ligand>
        <name>Mg(2+)</name>
        <dbReference type="ChEBI" id="CHEBI:18420"/>
        <label>1</label>
        <note>catalytic</note>
    </ligand>
</feature>
<evidence type="ECO:0000256" key="7">
    <source>
        <dbReference type="ARBA" id="ARBA00022842"/>
    </source>
</evidence>
<feature type="binding site" evidence="10">
    <location>
        <position position="84"/>
    </location>
    <ligand>
        <name>Mg(2+)</name>
        <dbReference type="ChEBI" id="CHEBI:18420"/>
        <label>1</label>
        <note>catalytic</note>
    </ligand>
</feature>
<dbReference type="GO" id="GO:0007165">
    <property type="term" value="P:signal transduction"/>
    <property type="evidence" value="ECO:0007669"/>
    <property type="project" value="TreeGrafter"/>
</dbReference>
<comment type="catalytic activity">
    <reaction evidence="1 11">
        <text>a myo-inositol phosphate + H2O = myo-inositol + phosphate</text>
        <dbReference type="Rhea" id="RHEA:24056"/>
        <dbReference type="ChEBI" id="CHEBI:15377"/>
        <dbReference type="ChEBI" id="CHEBI:17268"/>
        <dbReference type="ChEBI" id="CHEBI:43474"/>
        <dbReference type="ChEBI" id="CHEBI:84139"/>
        <dbReference type="EC" id="3.1.3.25"/>
    </reaction>
</comment>
<dbReference type="FunFam" id="3.40.190.80:FF:000002">
    <property type="entry name" value="Inositol-1-monophosphatase"/>
    <property type="match status" value="1"/>
</dbReference>
<feature type="binding site" evidence="10">
    <location>
        <position position="65"/>
    </location>
    <ligand>
        <name>Mg(2+)</name>
        <dbReference type="ChEBI" id="CHEBI:18420"/>
        <label>1</label>
        <note>catalytic</note>
    </ligand>
</feature>
<dbReference type="InterPro" id="IPR020550">
    <property type="entry name" value="Inositol_monophosphatase_CS"/>
</dbReference>
<dbReference type="PANTHER" id="PTHR20854:SF4">
    <property type="entry name" value="INOSITOL-1-MONOPHOSPHATASE-RELATED"/>
    <property type="match status" value="1"/>
</dbReference>
<evidence type="ECO:0000256" key="2">
    <source>
        <dbReference type="ARBA" id="ARBA00001946"/>
    </source>
</evidence>
<dbReference type="GO" id="GO:0046854">
    <property type="term" value="P:phosphatidylinositol phosphate biosynthetic process"/>
    <property type="evidence" value="ECO:0007669"/>
    <property type="project" value="InterPro"/>
</dbReference>
<feature type="binding site" evidence="10">
    <location>
        <position position="208"/>
    </location>
    <ligand>
        <name>Mg(2+)</name>
        <dbReference type="ChEBI" id="CHEBI:18420"/>
        <label>1</label>
        <note>catalytic</note>
    </ligand>
</feature>
<dbReference type="SUPFAM" id="SSF56655">
    <property type="entry name" value="Carbohydrate phosphatase"/>
    <property type="match status" value="1"/>
</dbReference>
<keyword evidence="13" id="KW-1185">Reference proteome</keyword>
<accession>Q1AVS1</accession>
<dbReference type="PROSITE" id="PS00630">
    <property type="entry name" value="IMP_2"/>
    <property type="match status" value="1"/>
</dbReference>
<gene>
    <name evidence="12" type="ordered locus">Rxyl_1545</name>
</gene>
<dbReference type="KEGG" id="rxy:Rxyl_1545"/>
<evidence type="ECO:0000256" key="9">
    <source>
        <dbReference type="ARBA" id="ARBA00053547"/>
    </source>
</evidence>
<dbReference type="PRINTS" id="PR01959">
    <property type="entry name" value="SBIMPHPHTASE"/>
</dbReference>
<evidence type="ECO:0000256" key="4">
    <source>
        <dbReference type="ARBA" id="ARBA00009759"/>
    </source>
</evidence>
<dbReference type="InterPro" id="IPR020583">
    <property type="entry name" value="Inositol_monoP_metal-BS"/>
</dbReference>
<dbReference type="InterPro" id="IPR000760">
    <property type="entry name" value="Inositol_monophosphatase-like"/>
</dbReference>
<proteinExistence type="inferred from homology"/>
<dbReference type="RefSeq" id="WP_011564524.1">
    <property type="nucleotide sequence ID" value="NC_008148.1"/>
</dbReference>
<reference evidence="12 13" key="1">
    <citation type="submission" date="2006-06" db="EMBL/GenBank/DDBJ databases">
        <title>Complete sequence of Rubrobacter xylanophilus DSM 9941.</title>
        <authorList>
            <consortium name="US DOE Joint Genome Institute"/>
            <person name="Copeland A."/>
            <person name="Lucas S."/>
            <person name="Lapidus A."/>
            <person name="Barry K."/>
            <person name="Detter J.C."/>
            <person name="Glavina del Rio T."/>
            <person name="Hammon N."/>
            <person name="Israni S."/>
            <person name="Dalin E."/>
            <person name="Tice H."/>
            <person name="Pitluck S."/>
            <person name="Munk A.C."/>
            <person name="Brettin T."/>
            <person name="Bruce D."/>
            <person name="Han C."/>
            <person name="Tapia R."/>
            <person name="Gilna P."/>
            <person name="Schmutz J."/>
            <person name="Larimer F."/>
            <person name="Land M."/>
            <person name="Hauser L."/>
            <person name="Kyrpides N."/>
            <person name="Lykidis A."/>
            <person name="da Costa M.S."/>
            <person name="Rainey F.A."/>
            <person name="Empadinhas N."/>
            <person name="Jolivet E."/>
            <person name="Battista J.R."/>
            <person name="Richardson P."/>
        </authorList>
    </citation>
    <scope>NUCLEOTIDE SEQUENCE [LARGE SCALE GENOMIC DNA]</scope>
    <source>
        <strain evidence="13">DSM 9941 / NBRC 16129 / PRD-1</strain>
    </source>
</reference>
<dbReference type="CDD" id="cd01639">
    <property type="entry name" value="IMPase"/>
    <property type="match status" value="1"/>
</dbReference>
<dbReference type="Pfam" id="PF00459">
    <property type="entry name" value="Inositol_P"/>
    <property type="match status" value="1"/>
</dbReference>
<dbReference type="PhylomeDB" id="Q1AVS1"/>
<dbReference type="Gene3D" id="3.30.540.10">
    <property type="entry name" value="Fructose-1,6-Bisphosphatase, subunit A, domain 1"/>
    <property type="match status" value="1"/>
</dbReference>
<dbReference type="FunFam" id="3.30.540.10:FF:000003">
    <property type="entry name" value="Inositol-1-monophosphatase"/>
    <property type="match status" value="1"/>
</dbReference>
<dbReference type="EC" id="3.1.3.25" evidence="11"/>
<dbReference type="HOGENOM" id="CLU_044118_0_2_11"/>
<feature type="binding site" evidence="10">
    <location>
        <position position="81"/>
    </location>
    <ligand>
        <name>Mg(2+)</name>
        <dbReference type="ChEBI" id="CHEBI:18420"/>
        <label>1</label>
        <note>catalytic</note>
    </ligand>
</feature>
<comment type="function">
    <text evidence="9">Catalyzes the dephosphorylation of histidinol-phosphate to histidinol, the direct precursor of histidine.</text>
</comment>
<dbReference type="GO" id="GO:0004401">
    <property type="term" value="F:histidinol-phosphatase activity"/>
    <property type="evidence" value="ECO:0007669"/>
    <property type="project" value="UniProtKB-EC"/>
</dbReference>
<keyword evidence="5 10" id="KW-0479">Metal-binding</keyword>
<dbReference type="PANTHER" id="PTHR20854">
    <property type="entry name" value="INOSITOL MONOPHOSPHATASE"/>
    <property type="match status" value="1"/>
</dbReference>
<evidence type="ECO:0000256" key="8">
    <source>
        <dbReference type="ARBA" id="ARBA00049158"/>
    </source>
</evidence>
<evidence type="ECO:0000256" key="11">
    <source>
        <dbReference type="RuleBase" id="RU364068"/>
    </source>
</evidence>
<dbReference type="InterPro" id="IPR022337">
    <property type="entry name" value="Inositol_monophosphatase_SuhB"/>
</dbReference>
<sequence length="259" mass="27807">MRGEFEVALEAARAAGGVLLAGFGRRGEVRYKGEVDLVTETDVRAERLLKERLLGAFPGYGVLAEESGQTAGEGDVRWVVDPLDGTVNFAHGLPIFAVSVALQRGREVVLGAVYDPVRDEMFAARRGGGATLNGEPISTSDNGELIRALVATGFPYDRAKMPEALELFGRFATRTRGMRRLGSSALDLCYVACGRLDGYYERGVWAWDVAAAALILEEAGGRVSDYRGGPLDVEGREIVASNGPLHAAMLDLTRPFSGR</sequence>
<dbReference type="PRINTS" id="PR00377">
    <property type="entry name" value="IMPHPHTASES"/>
</dbReference>
<comment type="pathway">
    <text evidence="3">Amino-acid biosynthesis; L-histidine biosynthesis; L-histidine from 5-phospho-alpha-D-ribose 1-diphosphate: step 8/9.</text>
</comment>
<evidence type="ECO:0000313" key="12">
    <source>
        <dbReference type="EMBL" id="ABG04507.1"/>
    </source>
</evidence>
<dbReference type="Gene3D" id="3.40.190.80">
    <property type="match status" value="1"/>
</dbReference>
<protein>
    <recommendedName>
        <fullName evidence="11">Inositol-1-monophosphatase</fullName>
        <ecNumber evidence="11">3.1.3.25</ecNumber>
    </recommendedName>
</protein>
<evidence type="ECO:0000256" key="3">
    <source>
        <dbReference type="ARBA" id="ARBA00004970"/>
    </source>
</evidence>
<keyword evidence="6 11" id="KW-0378">Hydrolase</keyword>
<comment type="cofactor">
    <cofactor evidence="2 10 11">
        <name>Mg(2+)</name>
        <dbReference type="ChEBI" id="CHEBI:18420"/>
    </cofactor>
</comment>
<evidence type="ECO:0000256" key="6">
    <source>
        <dbReference type="ARBA" id="ARBA00022801"/>
    </source>
</evidence>
<dbReference type="AlphaFoldDB" id="Q1AVS1"/>
<dbReference type="GO" id="GO:0046872">
    <property type="term" value="F:metal ion binding"/>
    <property type="evidence" value="ECO:0007669"/>
    <property type="project" value="UniProtKB-KW"/>
</dbReference>
<evidence type="ECO:0000313" key="13">
    <source>
        <dbReference type="Proteomes" id="UP000006637"/>
    </source>
</evidence>
<dbReference type="STRING" id="266117.Rxyl_1545"/>
<dbReference type="InterPro" id="IPR033942">
    <property type="entry name" value="IMPase"/>
</dbReference>
<dbReference type="eggNOG" id="COG0483">
    <property type="taxonomic scope" value="Bacteria"/>
</dbReference>
<evidence type="ECO:0000256" key="10">
    <source>
        <dbReference type="PIRSR" id="PIRSR600760-2"/>
    </source>
</evidence>
<keyword evidence="7 10" id="KW-0460">Magnesium</keyword>
<organism evidence="12 13">
    <name type="scientific">Rubrobacter xylanophilus (strain DSM 9941 / JCM 11954 / NBRC 16129 / PRD-1)</name>
    <dbReference type="NCBI Taxonomy" id="266117"/>
    <lineage>
        <taxon>Bacteria</taxon>
        <taxon>Bacillati</taxon>
        <taxon>Actinomycetota</taxon>
        <taxon>Rubrobacteria</taxon>
        <taxon>Rubrobacterales</taxon>
        <taxon>Rubrobacteraceae</taxon>
        <taxon>Rubrobacter</taxon>
    </lineage>
</organism>
<dbReference type="GO" id="GO:0006020">
    <property type="term" value="P:inositol metabolic process"/>
    <property type="evidence" value="ECO:0007669"/>
    <property type="project" value="TreeGrafter"/>
</dbReference>
<evidence type="ECO:0000256" key="5">
    <source>
        <dbReference type="ARBA" id="ARBA00022723"/>
    </source>
</evidence>
<name>Q1AVS1_RUBXD</name>
<comment type="catalytic activity">
    <reaction evidence="8">
        <text>L-histidinol phosphate + H2O = L-histidinol + phosphate</text>
        <dbReference type="Rhea" id="RHEA:14465"/>
        <dbReference type="ChEBI" id="CHEBI:15377"/>
        <dbReference type="ChEBI" id="CHEBI:43474"/>
        <dbReference type="ChEBI" id="CHEBI:57699"/>
        <dbReference type="ChEBI" id="CHEBI:57980"/>
        <dbReference type="EC" id="3.1.3.15"/>
    </reaction>
</comment>
<dbReference type="EMBL" id="CP000386">
    <property type="protein sequence ID" value="ABG04507.1"/>
    <property type="molecule type" value="Genomic_DNA"/>
</dbReference>
<dbReference type="PROSITE" id="PS00629">
    <property type="entry name" value="IMP_1"/>
    <property type="match status" value="1"/>
</dbReference>
<comment type="similarity">
    <text evidence="4 11">Belongs to the inositol monophosphatase superfamily.</text>
</comment>